<dbReference type="EMBL" id="WNAF01000001">
    <property type="protein sequence ID" value="MTR75402.1"/>
    <property type="molecule type" value="Genomic_DNA"/>
</dbReference>
<evidence type="ECO:0000313" key="5">
    <source>
        <dbReference type="Proteomes" id="UP000448177"/>
    </source>
</evidence>
<keyword evidence="2" id="KW-0378">Hydrolase</keyword>
<dbReference type="Pfam" id="PF00293">
    <property type="entry name" value="NUDIX"/>
    <property type="match status" value="1"/>
</dbReference>
<dbReference type="GO" id="GO:0016787">
    <property type="term" value="F:hydrolase activity"/>
    <property type="evidence" value="ECO:0007669"/>
    <property type="project" value="UniProtKB-KW"/>
</dbReference>
<protein>
    <submittedName>
        <fullName evidence="4">NUDIX domain-containing protein</fullName>
    </submittedName>
</protein>
<dbReference type="GO" id="GO:0019693">
    <property type="term" value="P:ribose phosphate metabolic process"/>
    <property type="evidence" value="ECO:0007669"/>
    <property type="project" value="TreeGrafter"/>
</dbReference>
<sequence>MENESSMYSKEWRDYLDLAEERPELFKASSRLQIIMDYESVQQFERNTDKKIGVVYRSAYNLLVVDLVENMKGERFAYERLIPAVKKGAIVSIPVYDDKFVLLKQYRHAMRAFQYAFPRGFGEEGLSAEENLQKEIKEETGADVKKISHVGTVIADSGIGSNEVDVFACKITEPQLKLHYEGIEEIELLTEKELVKWIAEGRITDGFTLSGYAMYKSRL</sequence>
<dbReference type="PANTHER" id="PTHR11839">
    <property type="entry name" value="UDP/ADP-SUGAR PYROPHOSPHATASE"/>
    <property type="match status" value="1"/>
</dbReference>
<dbReference type="PROSITE" id="PS51462">
    <property type="entry name" value="NUDIX"/>
    <property type="match status" value="1"/>
</dbReference>
<reference evidence="4 5" key="1">
    <citation type="journal article" date="2019" name="Nat. Med.">
        <title>A library of human gut bacterial isolates paired with longitudinal multiomics data enables mechanistic microbiome research.</title>
        <authorList>
            <person name="Poyet M."/>
            <person name="Groussin M."/>
            <person name="Gibbons S.M."/>
            <person name="Avila-Pacheco J."/>
            <person name="Jiang X."/>
            <person name="Kearney S.M."/>
            <person name="Perrotta A.R."/>
            <person name="Berdy B."/>
            <person name="Zhao S."/>
            <person name="Lieberman T.D."/>
            <person name="Swanson P.K."/>
            <person name="Smith M."/>
            <person name="Roesemann S."/>
            <person name="Alexander J.E."/>
            <person name="Rich S.A."/>
            <person name="Livny J."/>
            <person name="Vlamakis H."/>
            <person name="Clish C."/>
            <person name="Bullock K."/>
            <person name="Deik A."/>
            <person name="Scott J."/>
            <person name="Pierce K.A."/>
            <person name="Xavier R.J."/>
            <person name="Alm E.J."/>
        </authorList>
    </citation>
    <scope>NUCLEOTIDE SEQUENCE [LARGE SCALE GENOMIC DNA]</scope>
    <source>
        <strain evidence="4 5">BIOML-A1</strain>
    </source>
</reference>
<name>A0A844K9W1_9FIRM</name>
<dbReference type="PANTHER" id="PTHR11839:SF18">
    <property type="entry name" value="NUDIX HYDROLASE DOMAIN-CONTAINING PROTEIN"/>
    <property type="match status" value="1"/>
</dbReference>
<dbReference type="RefSeq" id="WP_155203176.1">
    <property type="nucleotide sequence ID" value="NZ_WNAF01000001.1"/>
</dbReference>
<proteinExistence type="predicted"/>
<dbReference type="SUPFAM" id="SSF55811">
    <property type="entry name" value="Nudix"/>
    <property type="match status" value="1"/>
</dbReference>
<dbReference type="InterPro" id="IPR000086">
    <property type="entry name" value="NUDIX_hydrolase_dom"/>
</dbReference>
<dbReference type="Gene3D" id="3.90.79.10">
    <property type="entry name" value="Nucleoside Triphosphate Pyrophosphohydrolase"/>
    <property type="match status" value="1"/>
</dbReference>
<feature type="domain" description="Nudix hydrolase" evidence="3">
    <location>
        <begin position="86"/>
        <end position="211"/>
    </location>
</feature>
<evidence type="ECO:0000256" key="2">
    <source>
        <dbReference type="ARBA" id="ARBA00022801"/>
    </source>
</evidence>
<dbReference type="InterPro" id="IPR015797">
    <property type="entry name" value="NUDIX_hydrolase-like_dom_sf"/>
</dbReference>
<evidence type="ECO:0000259" key="3">
    <source>
        <dbReference type="PROSITE" id="PS51462"/>
    </source>
</evidence>
<comment type="cofactor">
    <cofactor evidence="1">
        <name>Mg(2+)</name>
        <dbReference type="ChEBI" id="CHEBI:18420"/>
    </cofactor>
</comment>
<evidence type="ECO:0000256" key="1">
    <source>
        <dbReference type="ARBA" id="ARBA00001946"/>
    </source>
</evidence>
<gene>
    <name evidence="4" type="ORF">GMD21_01615</name>
</gene>
<accession>A0A844K9W1</accession>
<dbReference type="Proteomes" id="UP000448177">
    <property type="component" value="Unassembled WGS sequence"/>
</dbReference>
<dbReference type="GO" id="GO:0006753">
    <property type="term" value="P:nucleoside phosphate metabolic process"/>
    <property type="evidence" value="ECO:0007669"/>
    <property type="project" value="TreeGrafter"/>
</dbReference>
<keyword evidence="5" id="KW-1185">Reference proteome</keyword>
<comment type="caution">
    <text evidence="4">The sequence shown here is derived from an EMBL/GenBank/DDBJ whole genome shotgun (WGS) entry which is preliminary data.</text>
</comment>
<organism evidence="4 5">
    <name type="scientific">Mediterraneibacter faecis</name>
    <dbReference type="NCBI Taxonomy" id="592978"/>
    <lineage>
        <taxon>Bacteria</taxon>
        <taxon>Bacillati</taxon>
        <taxon>Bacillota</taxon>
        <taxon>Clostridia</taxon>
        <taxon>Lachnospirales</taxon>
        <taxon>Lachnospiraceae</taxon>
        <taxon>Mediterraneibacter</taxon>
    </lineage>
</organism>
<evidence type="ECO:0000313" key="4">
    <source>
        <dbReference type="EMBL" id="MTR75402.1"/>
    </source>
</evidence>
<dbReference type="AlphaFoldDB" id="A0A844K9W1"/>
<dbReference type="CDD" id="cd03424">
    <property type="entry name" value="NUDIX_ADPRase_Nudt5_UGPPase_Nudt14"/>
    <property type="match status" value="1"/>
</dbReference>